<sequence length="310" mass="34817">MASRSLPNNAGSIAKTLTTVAKPVFETLMVVLPIVSFQKLPQNALLFLYGFVFCFFGGTFPTLFAAIQAAEYGGREAFVKAIGDLSDEALIIIEESKKDNDEDKNNDGKKDVDQISSSEFMARKTKLVLRKMNPEKVDTAMASLYKVWLSVAAVLSIQFARTISMALAIADFLKKPCDRFISPTIEVVVPDEYDKWVPTILAWITKAIAVSIAWYIQSIMSATASALKGGMMMARAFYQFCIHRNLKLGGLIPDDHRQSVIDEVLSYVFASLGFYVQFKLRFNLPFPLNLLLWPFHLVEYYIKWSITKMA</sequence>
<keyword evidence="3" id="KW-1185">Reference proteome</keyword>
<dbReference type="RefSeq" id="XP_002181576.1">
    <property type="nucleotide sequence ID" value="XM_002181540.1"/>
</dbReference>
<reference evidence="2 3" key="1">
    <citation type="journal article" date="2008" name="Nature">
        <title>The Phaeodactylum genome reveals the evolutionary history of diatom genomes.</title>
        <authorList>
            <person name="Bowler C."/>
            <person name="Allen A.E."/>
            <person name="Badger J.H."/>
            <person name="Grimwood J."/>
            <person name="Jabbari K."/>
            <person name="Kuo A."/>
            <person name="Maheswari U."/>
            <person name="Martens C."/>
            <person name="Maumus F."/>
            <person name="Otillar R.P."/>
            <person name="Rayko E."/>
            <person name="Salamov A."/>
            <person name="Vandepoele K."/>
            <person name="Beszteri B."/>
            <person name="Gruber A."/>
            <person name="Heijde M."/>
            <person name="Katinka M."/>
            <person name="Mock T."/>
            <person name="Valentin K."/>
            <person name="Verret F."/>
            <person name="Berges J.A."/>
            <person name="Brownlee C."/>
            <person name="Cadoret J.P."/>
            <person name="Chiovitti A."/>
            <person name="Choi C.J."/>
            <person name="Coesel S."/>
            <person name="De Martino A."/>
            <person name="Detter J.C."/>
            <person name="Durkin C."/>
            <person name="Falciatore A."/>
            <person name="Fournet J."/>
            <person name="Haruta M."/>
            <person name="Huysman M.J."/>
            <person name="Jenkins B.D."/>
            <person name="Jiroutova K."/>
            <person name="Jorgensen R.E."/>
            <person name="Joubert Y."/>
            <person name="Kaplan A."/>
            <person name="Kroger N."/>
            <person name="Kroth P.G."/>
            <person name="La Roche J."/>
            <person name="Lindquist E."/>
            <person name="Lommer M."/>
            <person name="Martin-Jezequel V."/>
            <person name="Lopez P.J."/>
            <person name="Lucas S."/>
            <person name="Mangogna M."/>
            <person name="McGinnis K."/>
            <person name="Medlin L.K."/>
            <person name="Montsant A."/>
            <person name="Oudot-Le Secq M.P."/>
            <person name="Napoli C."/>
            <person name="Obornik M."/>
            <person name="Parker M.S."/>
            <person name="Petit J.L."/>
            <person name="Porcel B.M."/>
            <person name="Poulsen N."/>
            <person name="Robison M."/>
            <person name="Rychlewski L."/>
            <person name="Rynearson T.A."/>
            <person name="Schmutz J."/>
            <person name="Shapiro H."/>
            <person name="Siaut M."/>
            <person name="Stanley M."/>
            <person name="Sussman M.R."/>
            <person name="Taylor A.R."/>
            <person name="Vardi A."/>
            <person name="von Dassow P."/>
            <person name="Vyverman W."/>
            <person name="Willis A."/>
            <person name="Wyrwicz L.S."/>
            <person name="Rokhsar D.S."/>
            <person name="Weissenbach J."/>
            <person name="Armbrust E.V."/>
            <person name="Green B.R."/>
            <person name="Van de Peer Y."/>
            <person name="Grigoriev I.V."/>
        </authorList>
    </citation>
    <scope>NUCLEOTIDE SEQUENCE [LARGE SCALE GENOMIC DNA]</scope>
    <source>
        <strain evidence="2 3">CCAP 1055/1</strain>
    </source>
</reference>
<protein>
    <submittedName>
        <fullName evidence="2">Uncharacterized protein</fullName>
    </submittedName>
</protein>
<dbReference type="OrthoDB" id="427138at2759"/>
<proteinExistence type="predicted"/>
<evidence type="ECO:0000256" key="1">
    <source>
        <dbReference type="SAM" id="Phobius"/>
    </source>
</evidence>
<accession>B7G391</accession>
<dbReference type="Proteomes" id="UP000000759">
    <property type="component" value="Chromosome 13"/>
</dbReference>
<dbReference type="InParanoid" id="B7G391"/>
<keyword evidence="1" id="KW-0472">Membrane</keyword>
<keyword evidence="1" id="KW-1133">Transmembrane helix</keyword>
<dbReference type="eggNOG" id="ENOG502QZG9">
    <property type="taxonomic scope" value="Eukaryota"/>
</dbReference>
<evidence type="ECO:0000313" key="3">
    <source>
        <dbReference type="Proteomes" id="UP000000759"/>
    </source>
</evidence>
<dbReference type="PaxDb" id="2850-Phatr37608"/>
<feature type="transmembrane region" description="Helical" evidence="1">
    <location>
        <begin position="147"/>
        <end position="170"/>
    </location>
</feature>
<dbReference type="KEGG" id="pti:PHATRDRAFT_37608"/>
<reference evidence="3" key="2">
    <citation type="submission" date="2008-08" db="EMBL/GenBank/DDBJ databases">
        <authorList>
            <consortium name="Diatom Consortium"/>
            <person name="Grigoriev I."/>
            <person name="Grimwood J."/>
            <person name="Kuo A."/>
            <person name="Otillar R.P."/>
            <person name="Salamov A."/>
            <person name="Detter J.C."/>
            <person name="Lindquist E."/>
            <person name="Shapiro H."/>
            <person name="Lucas S."/>
            <person name="Glavina del Rio T."/>
            <person name="Pitluck S."/>
            <person name="Rokhsar D."/>
            <person name="Bowler C."/>
        </authorList>
    </citation>
    <scope>GENOME REANNOTATION</scope>
    <source>
        <strain evidence="3">CCAP 1055/1</strain>
    </source>
</reference>
<evidence type="ECO:0000313" key="2">
    <source>
        <dbReference type="EMBL" id="EEC46790.1"/>
    </source>
</evidence>
<dbReference type="GeneID" id="7202542"/>
<organism evidence="2 3">
    <name type="scientific">Phaeodactylum tricornutum (strain CCAP 1055/1)</name>
    <dbReference type="NCBI Taxonomy" id="556484"/>
    <lineage>
        <taxon>Eukaryota</taxon>
        <taxon>Sar</taxon>
        <taxon>Stramenopiles</taxon>
        <taxon>Ochrophyta</taxon>
        <taxon>Bacillariophyta</taxon>
        <taxon>Bacillariophyceae</taxon>
        <taxon>Bacillariophycidae</taxon>
        <taxon>Naviculales</taxon>
        <taxon>Phaeodactylaceae</taxon>
        <taxon>Phaeodactylum</taxon>
    </lineage>
</organism>
<feature type="transmembrane region" description="Helical" evidence="1">
    <location>
        <begin position="46"/>
        <end position="67"/>
    </location>
</feature>
<dbReference type="HOGENOM" id="CLU_058142_0_0_1"/>
<dbReference type="EMBL" id="CM000615">
    <property type="protein sequence ID" value="EEC46790.1"/>
    <property type="molecule type" value="Genomic_DNA"/>
</dbReference>
<feature type="transmembrane region" description="Helical" evidence="1">
    <location>
        <begin position="200"/>
        <end position="227"/>
    </location>
</feature>
<name>B7G391_PHATC</name>
<dbReference type="AlphaFoldDB" id="B7G391"/>
<gene>
    <name evidence="2" type="ORF">PHATRDRAFT_37608</name>
</gene>
<keyword evidence="1" id="KW-0812">Transmembrane</keyword>